<sequence length="186" mass="21164">MTYSKQELRRAYIARMRQLDIASKVKEQEKLAARLYDQQEWVVANTVALTMSQSFEVDTGPIIMHARHKGKRVVVPRTLPKRQMEFVELNEETKFKETVFGLLEPENGTVVGPDEIDLMVVPGVAFKENGQRLGFGGGYYDRYLAKYPGFKCSLALSTQLASDDEWQPESFDIPVDRIITTLDVGE</sequence>
<dbReference type="GO" id="GO:0046872">
    <property type="term" value="F:metal ion binding"/>
    <property type="evidence" value="ECO:0007669"/>
    <property type="project" value="UniProtKB-KW"/>
</dbReference>
<organism evidence="6 7">
    <name type="scientific">Candidatus Limosilactobacillus merdigallinarum</name>
    <dbReference type="NCBI Taxonomy" id="2838652"/>
    <lineage>
        <taxon>Bacteria</taxon>
        <taxon>Bacillati</taxon>
        <taxon>Bacillota</taxon>
        <taxon>Bacilli</taxon>
        <taxon>Lactobacillales</taxon>
        <taxon>Lactobacillaceae</taxon>
        <taxon>Limosilactobacillus</taxon>
    </lineage>
</organism>
<dbReference type="InterPro" id="IPR037171">
    <property type="entry name" value="NagB/RpiA_transferase-like"/>
</dbReference>
<accession>A0A9D1VH81</accession>
<evidence type="ECO:0000256" key="2">
    <source>
        <dbReference type="ARBA" id="ARBA00022741"/>
    </source>
</evidence>
<dbReference type="NCBIfam" id="TIGR02727">
    <property type="entry name" value="MTHFS_bact"/>
    <property type="match status" value="1"/>
</dbReference>
<comment type="caution">
    <text evidence="6">The sequence shown here is derived from an EMBL/GenBank/DDBJ whole genome shotgun (WGS) entry which is preliminary data.</text>
</comment>
<evidence type="ECO:0000256" key="5">
    <source>
        <dbReference type="RuleBase" id="RU361279"/>
    </source>
</evidence>
<dbReference type="PANTHER" id="PTHR23407">
    <property type="entry name" value="ATPASE INHIBITOR/5-FORMYLTETRAHYDROFOLATE CYCLO-LIGASE"/>
    <property type="match status" value="1"/>
</dbReference>
<comment type="similarity">
    <text evidence="1 5">Belongs to the 5-formyltetrahydrofolate cyclo-ligase family.</text>
</comment>
<feature type="binding site" evidence="4">
    <location>
        <position position="56"/>
    </location>
    <ligand>
        <name>substrate</name>
    </ligand>
</feature>
<keyword evidence="3 4" id="KW-0067">ATP-binding</keyword>
<dbReference type="GO" id="GO:0005524">
    <property type="term" value="F:ATP binding"/>
    <property type="evidence" value="ECO:0007669"/>
    <property type="project" value="UniProtKB-KW"/>
</dbReference>
<feature type="binding site" evidence="4">
    <location>
        <begin position="5"/>
        <end position="9"/>
    </location>
    <ligand>
        <name>ATP</name>
        <dbReference type="ChEBI" id="CHEBI:30616"/>
    </ligand>
</feature>
<dbReference type="AlphaFoldDB" id="A0A9D1VH81"/>
<comment type="catalytic activity">
    <reaction evidence="5">
        <text>(6S)-5-formyl-5,6,7,8-tetrahydrofolate + ATP = (6R)-5,10-methenyltetrahydrofolate + ADP + phosphate</text>
        <dbReference type="Rhea" id="RHEA:10488"/>
        <dbReference type="ChEBI" id="CHEBI:30616"/>
        <dbReference type="ChEBI" id="CHEBI:43474"/>
        <dbReference type="ChEBI" id="CHEBI:57455"/>
        <dbReference type="ChEBI" id="CHEBI:57457"/>
        <dbReference type="ChEBI" id="CHEBI:456216"/>
        <dbReference type="EC" id="6.3.3.2"/>
    </reaction>
</comment>
<dbReference type="PANTHER" id="PTHR23407:SF1">
    <property type="entry name" value="5-FORMYLTETRAHYDROFOLATE CYCLO-LIGASE"/>
    <property type="match status" value="1"/>
</dbReference>
<keyword evidence="2 4" id="KW-0547">Nucleotide-binding</keyword>
<proteinExistence type="inferred from homology"/>
<dbReference type="InterPro" id="IPR002698">
    <property type="entry name" value="FTHF_cligase"/>
</dbReference>
<keyword evidence="5" id="KW-0479">Metal-binding</keyword>
<dbReference type="GO" id="GO:0009396">
    <property type="term" value="P:folic acid-containing compound biosynthetic process"/>
    <property type="evidence" value="ECO:0007669"/>
    <property type="project" value="TreeGrafter"/>
</dbReference>
<reference evidence="6" key="2">
    <citation type="submission" date="2021-04" db="EMBL/GenBank/DDBJ databases">
        <authorList>
            <person name="Gilroy R."/>
        </authorList>
    </citation>
    <scope>NUCLEOTIDE SEQUENCE</scope>
    <source>
        <strain evidence="6">ChiSxjej3B15-572</strain>
    </source>
</reference>
<dbReference type="EMBL" id="DXFH01000002">
    <property type="protein sequence ID" value="HIX35138.1"/>
    <property type="molecule type" value="Genomic_DNA"/>
</dbReference>
<protein>
    <recommendedName>
        <fullName evidence="5">5-formyltetrahydrofolate cyclo-ligase</fullName>
        <ecNumber evidence="5">6.3.3.2</ecNumber>
    </recommendedName>
</protein>
<dbReference type="GO" id="GO:0030272">
    <property type="term" value="F:5-formyltetrahydrofolate cyclo-ligase activity"/>
    <property type="evidence" value="ECO:0007669"/>
    <property type="project" value="UniProtKB-EC"/>
</dbReference>
<evidence type="ECO:0000256" key="1">
    <source>
        <dbReference type="ARBA" id="ARBA00010638"/>
    </source>
</evidence>
<evidence type="ECO:0000313" key="7">
    <source>
        <dbReference type="Proteomes" id="UP000824231"/>
    </source>
</evidence>
<gene>
    <name evidence="6" type="ORF">H9856_01805</name>
</gene>
<dbReference type="PIRSF" id="PIRSF006806">
    <property type="entry name" value="FTHF_cligase"/>
    <property type="match status" value="1"/>
</dbReference>
<feature type="binding site" evidence="4">
    <location>
        <begin position="132"/>
        <end position="140"/>
    </location>
    <ligand>
        <name>ATP</name>
        <dbReference type="ChEBI" id="CHEBI:30616"/>
    </ligand>
</feature>
<feature type="binding site" evidence="4">
    <location>
        <position position="51"/>
    </location>
    <ligand>
        <name>substrate</name>
    </ligand>
</feature>
<evidence type="ECO:0000313" key="6">
    <source>
        <dbReference type="EMBL" id="HIX35138.1"/>
    </source>
</evidence>
<comment type="cofactor">
    <cofactor evidence="5">
        <name>Mg(2+)</name>
        <dbReference type="ChEBI" id="CHEBI:18420"/>
    </cofactor>
</comment>
<name>A0A9D1VH81_9LACO</name>
<dbReference type="Gene3D" id="3.40.50.10420">
    <property type="entry name" value="NagB/RpiA/CoA transferase-like"/>
    <property type="match status" value="1"/>
</dbReference>
<keyword evidence="6" id="KW-0436">Ligase</keyword>
<dbReference type="Proteomes" id="UP000824231">
    <property type="component" value="Unassembled WGS sequence"/>
</dbReference>
<reference evidence="6" key="1">
    <citation type="journal article" date="2021" name="PeerJ">
        <title>Extensive microbial diversity within the chicken gut microbiome revealed by metagenomics and culture.</title>
        <authorList>
            <person name="Gilroy R."/>
            <person name="Ravi A."/>
            <person name="Getino M."/>
            <person name="Pursley I."/>
            <person name="Horton D.L."/>
            <person name="Alikhan N.F."/>
            <person name="Baker D."/>
            <person name="Gharbi K."/>
            <person name="Hall N."/>
            <person name="Watson M."/>
            <person name="Adriaenssens E.M."/>
            <person name="Foster-Nyarko E."/>
            <person name="Jarju S."/>
            <person name="Secka A."/>
            <person name="Antonio M."/>
            <person name="Oren A."/>
            <person name="Chaudhuri R.R."/>
            <person name="La Ragione R."/>
            <person name="Hildebrand F."/>
            <person name="Pallen M.J."/>
        </authorList>
    </citation>
    <scope>NUCLEOTIDE SEQUENCE</scope>
    <source>
        <strain evidence="6">ChiSxjej3B15-572</strain>
    </source>
</reference>
<dbReference type="SUPFAM" id="SSF100950">
    <property type="entry name" value="NagB/RpiA/CoA transferase-like"/>
    <property type="match status" value="1"/>
</dbReference>
<dbReference type="EC" id="6.3.3.2" evidence="5"/>
<dbReference type="InterPro" id="IPR024185">
    <property type="entry name" value="FTHF_cligase-like_sf"/>
</dbReference>
<keyword evidence="5" id="KW-0460">Magnesium</keyword>
<dbReference type="GO" id="GO:0035999">
    <property type="term" value="P:tetrahydrofolate interconversion"/>
    <property type="evidence" value="ECO:0007669"/>
    <property type="project" value="TreeGrafter"/>
</dbReference>
<dbReference type="Pfam" id="PF01812">
    <property type="entry name" value="5-FTHF_cyc-lig"/>
    <property type="match status" value="1"/>
</dbReference>
<evidence type="ECO:0000256" key="4">
    <source>
        <dbReference type="PIRSR" id="PIRSR006806-1"/>
    </source>
</evidence>
<evidence type="ECO:0000256" key="3">
    <source>
        <dbReference type="ARBA" id="ARBA00022840"/>
    </source>
</evidence>